<organism evidence="2 3">
    <name type="scientific">Musa balbisiana</name>
    <name type="common">Banana</name>
    <dbReference type="NCBI Taxonomy" id="52838"/>
    <lineage>
        <taxon>Eukaryota</taxon>
        <taxon>Viridiplantae</taxon>
        <taxon>Streptophyta</taxon>
        <taxon>Embryophyta</taxon>
        <taxon>Tracheophyta</taxon>
        <taxon>Spermatophyta</taxon>
        <taxon>Magnoliopsida</taxon>
        <taxon>Liliopsida</taxon>
        <taxon>Zingiberales</taxon>
        <taxon>Musaceae</taxon>
        <taxon>Musa</taxon>
    </lineage>
</organism>
<keyword evidence="3" id="KW-1185">Reference proteome</keyword>
<dbReference type="AlphaFoldDB" id="A0A4S8IK47"/>
<proteinExistence type="predicted"/>
<feature type="compositionally biased region" description="Low complexity" evidence="1">
    <location>
        <begin position="23"/>
        <end position="39"/>
    </location>
</feature>
<dbReference type="EMBL" id="PYDT01000009">
    <property type="protein sequence ID" value="THU48807.1"/>
    <property type="molecule type" value="Genomic_DNA"/>
</dbReference>
<accession>A0A4S8IK47</accession>
<name>A0A4S8IK47_MUSBA</name>
<evidence type="ECO:0000256" key="1">
    <source>
        <dbReference type="SAM" id="MobiDB-lite"/>
    </source>
</evidence>
<dbReference type="Proteomes" id="UP000317650">
    <property type="component" value="Chromosome 6"/>
</dbReference>
<feature type="region of interest" description="Disordered" evidence="1">
    <location>
        <begin position="1"/>
        <end position="72"/>
    </location>
</feature>
<reference evidence="2 3" key="1">
    <citation type="journal article" date="2019" name="Nat. Plants">
        <title>Genome sequencing of Musa balbisiana reveals subgenome evolution and function divergence in polyploid bananas.</title>
        <authorList>
            <person name="Yao X."/>
        </authorList>
    </citation>
    <scope>NUCLEOTIDE SEQUENCE [LARGE SCALE GENOMIC DNA]</scope>
    <source>
        <strain evidence="3">cv. DH-PKW</strain>
        <tissue evidence="2">Leaves</tissue>
    </source>
</reference>
<comment type="caution">
    <text evidence="2">The sequence shown here is derived from an EMBL/GenBank/DDBJ whole genome shotgun (WGS) entry which is preliminary data.</text>
</comment>
<protein>
    <submittedName>
        <fullName evidence="2">Uncharacterized protein</fullName>
    </submittedName>
</protein>
<sequence length="72" mass="7487">MSASPPPHEAEEGKGVTYGRADASSSGSPPSISIPASPGELTTSCVDRSRGCRQPCRRPPPSLPLFHWAAEA</sequence>
<evidence type="ECO:0000313" key="2">
    <source>
        <dbReference type="EMBL" id="THU48807.1"/>
    </source>
</evidence>
<evidence type="ECO:0000313" key="3">
    <source>
        <dbReference type="Proteomes" id="UP000317650"/>
    </source>
</evidence>
<gene>
    <name evidence="2" type="ORF">C4D60_Mb06t02890</name>
</gene>